<keyword evidence="2" id="KW-0812">Transmembrane</keyword>
<evidence type="ECO:0000259" key="3">
    <source>
        <dbReference type="Pfam" id="PF14219"/>
    </source>
</evidence>
<dbReference type="InterPro" id="IPR025565">
    <property type="entry name" value="DUF4328"/>
</dbReference>
<evidence type="ECO:0000256" key="1">
    <source>
        <dbReference type="SAM" id="MobiDB-lite"/>
    </source>
</evidence>
<feature type="compositionally biased region" description="Pro residues" evidence="1">
    <location>
        <begin position="1"/>
        <end position="16"/>
    </location>
</feature>
<proteinExistence type="predicted"/>
<reference evidence="4 5" key="1">
    <citation type="submission" date="2020-07" db="EMBL/GenBank/DDBJ databases">
        <title>Genome of Haloechinothrix sp.</title>
        <authorList>
            <person name="Tang S.-K."/>
            <person name="Yang L."/>
            <person name="Zhu W.-Y."/>
        </authorList>
    </citation>
    <scope>NUCLEOTIDE SEQUENCE [LARGE SCALE GENOMIC DNA]</scope>
    <source>
        <strain evidence="4 5">YIM 98757</strain>
    </source>
</reference>
<keyword evidence="5" id="KW-1185">Reference proteome</keyword>
<feature type="transmembrane region" description="Helical" evidence="2">
    <location>
        <begin position="125"/>
        <end position="143"/>
    </location>
</feature>
<feature type="transmembrane region" description="Helical" evidence="2">
    <location>
        <begin position="163"/>
        <end position="186"/>
    </location>
</feature>
<dbReference type="Proteomes" id="UP000582974">
    <property type="component" value="Unassembled WGS sequence"/>
</dbReference>
<protein>
    <submittedName>
        <fullName evidence="4">DUF4328 domain-containing protein</fullName>
    </submittedName>
</protein>
<comment type="caution">
    <text evidence="4">The sequence shown here is derived from an EMBL/GenBank/DDBJ whole genome shotgun (WGS) entry which is preliminary data.</text>
</comment>
<keyword evidence="2" id="KW-1133">Transmembrane helix</keyword>
<organism evidence="4 5">
    <name type="scientific">Haloechinothrix aidingensis</name>
    <dbReference type="NCBI Taxonomy" id="2752311"/>
    <lineage>
        <taxon>Bacteria</taxon>
        <taxon>Bacillati</taxon>
        <taxon>Actinomycetota</taxon>
        <taxon>Actinomycetes</taxon>
        <taxon>Pseudonocardiales</taxon>
        <taxon>Pseudonocardiaceae</taxon>
        <taxon>Haloechinothrix</taxon>
    </lineage>
</organism>
<accession>A0A838AE29</accession>
<sequence length="243" mass="26963">MTGTMPPEPGDHPSPPSTTTRPTAPRPVRRLFVAAATLVGIVALIDVIYSIASWNSYRVWADYYDNVAGVDVGDLEAADKIFAVITVPYIIAFIAAAVLFIVWLWMARANAEQRCLATHRRARGWVIGSWFVPVVNLWFPYQVVRDVWRASDPTTPHDHRGGLAQLGGSAIIGWWWFSVLAMGFANRLSFSLERVPEYLDDEHVRRIALADTLAAACTLAAATLIIVIMRRVTTWQHPAAPIT</sequence>
<keyword evidence="2" id="KW-0472">Membrane</keyword>
<dbReference type="Pfam" id="PF14219">
    <property type="entry name" value="DUF4328"/>
    <property type="match status" value="1"/>
</dbReference>
<dbReference type="RefSeq" id="WP_180894303.1">
    <property type="nucleotide sequence ID" value="NZ_JACCKD010000007.1"/>
</dbReference>
<feature type="region of interest" description="Disordered" evidence="1">
    <location>
        <begin position="1"/>
        <end position="24"/>
    </location>
</feature>
<name>A0A838AE29_9PSEU</name>
<evidence type="ECO:0000313" key="4">
    <source>
        <dbReference type="EMBL" id="MBA0127483.1"/>
    </source>
</evidence>
<feature type="domain" description="DUF4328" evidence="3">
    <location>
        <begin position="71"/>
        <end position="233"/>
    </location>
</feature>
<dbReference type="AlphaFoldDB" id="A0A838AE29"/>
<feature type="transmembrane region" description="Helical" evidence="2">
    <location>
        <begin position="207"/>
        <end position="229"/>
    </location>
</feature>
<feature type="transmembrane region" description="Helical" evidence="2">
    <location>
        <begin position="31"/>
        <end position="52"/>
    </location>
</feature>
<evidence type="ECO:0000313" key="5">
    <source>
        <dbReference type="Proteomes" id="UP000582974"/>
    </source>
</evidence>
<feature type="transmembrane region" description="Helical" evidence="2">
    <location>
        <begin position="81"/>
        <end position="105"/>
    </location>
</feature>
<gene>
    <name evidence="4" type="ORF">H0B56_18205</name>
</gene>
<dbReference type="EMBL" id="JACCKD010000007">
    <property type="protein sequence ID" value="MBA0127483.1"/>
    <property type="molecule type" value="Genomic_DNA"/>
</dbReference>
<evidence type="ECO:0000256" key="2">
    <source>
        <dbReference type="SAM" id="Phobius"/>
    </source>
</evidence>